<evidence type="ECO:0000256" key="7">
    <source>
        <dbReference type="ARBA" id="ARBA00023010"/>
    </source>
</evidence>
<feature type="transmembrane region" description="Helical" evidence="9">
    <location>
        <begin position="481"/>
        <end position="501"/>
    </location>
</feature>
<dbReference type="Pfam" id="PF13721">
    <property type="entry name" value="SecD-TM1"/>
    <property type="match status" value="1"/>
</dbReference>
<evidence type="ECO:0000313" key="14">
    <source>
        <dbReference type="EMBL" id="NZA28105.1"/>
    </source>
</evidence>
<organism evidence="14 15">
    <name type="scientific">Luteimonas salinisoli</name>
    <dbReference type="NCBI Taxonomy" id="2752307"/>
    <lineage>
        <taxon>Bacteria</taxon>
        <taxon>Pseudomonadati</taxon>
        <taxon>Pseudomonadota</taxon>
        <taxon>Gammaproteobacteria</taxon>
        <taxon>Lysobacterales</taxon>
        <taxon>Lysobacteraceae</taxon>
        <taxon>Luteimonas</taxon>
    </lineage>
</organism>
<evidence type="ECO:0000256" key="5">
    <source>
        <dbReference type="ARBA" id="ARBA00022927"/>
    </source>
</evidence>
<dbReference type="InterPro" id="IPR055344">
    <property type="entry name" value="SecD_SecF_C_bact"/>
</dbReference>
<keyword evidence="3 9" id="KW-1003">Cell membrane</keyword>
<dbReference type="InterPro" id="IPR048634">
    <property type="entry name" value="SecD_SecF_C"/>
</dbReference>
<dbReference type="GO" id="GO:0005886">
    <property type="term" value="C:plasma membrane"/>
    <property type="evidence" value="ECO:0007669"/>
    <property type="project" value="UniProtKB-SubCell"/>
</dbReference>
<comment type="subunit">
    <text evidence="9">Forms a complex with SecF. Part of the essential Sec protein translocation apparatus which comprises SecA, SecYEG and auxiliary proteins SecDF-YajC and YidC.</text>
</comment>
<dbReference type="NCBIfam" id="TIGR00916">
    <property type="entry name" value="2A0604s01"/>
    <property type="match status" value="1"/>
</dbReference>
<evidence type="ECO:0000313" key="15">
    <source>
        <dbReference type="Proteomes" id="UP000578091"/>
    </source>
</evidence>
<dbReference type="Pfam" id="PF07549">
    <property type="entry name" value="Sec_GG"/>
    <property type="match status" value="1"/>
</dbReference>
<evidence type="ECO:0000259" key="12">
    <source>
        <dbReference type="Pfam" id="PF21760"/>
    </source>
</evidence>
<dbReference type="FunFam" id="3.30.70.3400:FF:000003">
    <property type="entry name" value="Preprotein translocase subunit SecD"/>
    <property type="match status" value="1"/>
</dbReference>
<dbReference type="AlphaFoldDB" id="A0A853JGW1"/>
<dbReference type="InterPro" id="IPR005791">
    <property type="entry name" value="SecD"/>
</dbReference>
<keyword evidence="15" id="KW-1185">Reference proteome</keyword>
<dbReference type="InterPro" id="IPR022813">
    <property type="entry name" value="SecD/SecF_arch_bac"/>
</dbReference>
<evidence type="ECO:0000256" key="8">
    <source>
        <dbReference type="ARBA" id="ARBA00023136"/>
    </source>
</evidence>
<dbReference type="InterPro" id="IPR054384">
    <property type="entry name" value="SecDF_P1_head"/>
</dbReference>
<dbReference type="EMBL" id="JACCKA010000088">
    <property type="protein sequence ID" value="NZA28105.1"/>
    <property type="molecule type" value="Genomic_DNA"/>
</dbReference>
<reference evidence="14 15" key="1">
    <citation type="submission" date="2020-07" db="EMBL/GenBank/DDBJ databases">
        <title>Luteimonas sp. SJ-92.</title>
        <authorList>
            <person name="Huang X.-X."/>
            <person name="Xu L."/>
            <person name="Sun J.-Q."/>
        </authorList>
    </citation>
    <scope>NUCLEOTIDE SEQUENCE [LARGE SCALE GENOMIC DNA]</scope>
    <source>
        <strain evidence="14 15">SJ-92</strain>
    </source>
</reference>
<keyword evidence="4 9" id="KW-0812">Transmembrane</keyword>
<evidence type="ECO:0000259" key="11">
    <source>
        <dbReference type="Pfam" id="PF13721"/>
    </source>
</evidence>
<feature type="domain" description="Protein translocase subunit SecDF P1" evidence="12">
    <location>
        <begin position="225"/>
        <end position="282"/>
    </location>
</feature>
<evidence type="ECO:0000259" key="10">
    <source>
        <dbReference type="Pfam" id="PF02355"/>
    </source>
</evidence>
<evidence type="ECO:0000256" key="9">
    <source>
        <dbReference type="HAMAP-Rule" id="MF_01463"/>
    </source>
</evidence>
<dbReference type="GO" id="GO:0043952">
    <property type="term" value="P:protein transport by the Sec complex"/>
    <property type="evidence" value="ECO:0007669"/>
    <property type="project" value="UniProtKB-UniRule"/>
</dbReference>
<name>A0A853JGW1_9GAMM</name>
<dbReference type="InterPro" id="IPR022646">
    <property type="entry name" value="SecD/SecF_CS"/>
</dbReference>
<feature type="domain" description="SecD export protein N-terminal TM" evidence="11">
    <location>
        <begin position="3"/>
        <end position="102"/>
    </location>
</feature>
<dbReference type="InterPro" id="IPR001036">
    <property type="entry name" value="Acrflvin-R"/>
</dbReference>
<dbReference type="HAMAP" id="MF_01463_B">
    <property type="entry name" value="SecD_B"/>
    <property type="match status" value="1"/>
</dbReference>
<dbReference type="PANTHER" id="PTHR30081">
    <property type="entry name" value="PROTEIN-EXPORT MEMBRANE PROTEIN SEC"/>
    <property type="match status" value="1"/>
</dbReference>
<accession>A0A853JGW1</accession>
<evidence type="ECO:0000259" key="13">
    <source>
        <dbReference type="Pfam" id="PF22599"/>
    </source>
</evidence>
<dbReference type="InterPro" id="IPR027398">
    <property type="entry name" value="SecD-TM"/>
</dbReference>
<dbReference type="Gene3D" id="3.30.70.3220">
    <property type="match status" value="1"/>
</dbReference>
<dbReference type="NCBIfam" id="TIGR01129">
    <property type="entry name" value="secD"/>
    <property type="match status" value="1"/>
</dbReference>
<dbReference type="GO" id="GO:0065002">
    <property type="term" value="P:intracellular protein transmembrane transport"/>
    <property type="evidence" value="ECO:0007669"/>
    <property type="project" value="UniProtKB-UniRule"/>
</dbReference>
<feature type="transmembrane region" description="Helical" evidence="9">
    <location>
        <begin position="556"/>
        <end position="574"/>
    </location>
</feature>
<dbReference type="PRINTS" id="PR00702">
    <property type="entry name" value="ACRIFLAVINRP"/>
</dbReference>
<feature type="transmembrane region" description="Helical" evidence="9">
    <location>
        <begin position="507"/>
        <end position="527"/>
    </location>
</feature>
<dbReference type="SUPFAM" id="SSF82866">
    <property type="entry name" value="Multidrug efflux transporter AcrB transmembrane domain"/>
    <property type="match status" value="1"/>
</dbReference>
<dbReference type="Gene3D" id="1.20.1640.10">
    <property type="entry name" value="Multidrug efflux transporter AcrB transmembrane domain"/>
    <property type="match status" value="1"/>
</dbReference>
<proteinExistence type="inferred from homology"/>
<keyword evidence="2 9" id="KW-0813">Transport</keyword>
<protein>
    <recommendedName>
        <fullName evidence="9">Protein translocase subunit SecD</fullName>
    </recommendedName>
</protein>
<feature type="domain" description="SecDF P1 head subdomain" evidence="13">
    <location>
        <begin position="313"/>
        <end position="435"/>
    </location>
</feature>
<comment type="caution">
    <text evidence="14">The sequence shown here is derived from an EMBL/GenBank/DDBJ whole genome shotgun (WGS) entry which is preliminary data.</text>
</comment>
<dbReference type="GO" id="GO:0015450">
    <property type="term" value="F:protein-transporting ATPase activity"/>
    <property type="evidence" value="ECO:0007669"/>
    <property type="project" value="InterPro"/>
</dbReference>
<comment type="similarity">
    <text evidence="9">Belongs to the SecD/SecF family. SecD subfamily.</text>
</comment>
<evidence type="ECO:0000256" key="2">
    <source>
        <dbReference type="ARBA" id="ARBA00022448"/>
    </source>
</evidence>
<dbReference type="Proteomes" id="UP000578091">
    <property type="component" value="Unassembled WGS sequence"/>
</dbReference>
<evidence type="ECO:0000256" key="6">
    <source>
        <dbReference type="ARBA" id="ARBA00022989"/>
    </source>
</evidence>
<dbReference type="FunFam" id="1.20.1640.10:FF:000004">
    <property type="entry name" value="Protein translocase subunit SecD"/>
    <property type="match status" value="1"/>
</dbReference>
<keyword evidence="8 9" id="KW-0472">Membrane</keyword>
<dbReference type="Gene3D" id="3.30.70.3400">
    <property type="match status" value="1"/>
</dbReference>
<feature type="transmembrane region" description="Helical" evidence="9">
    <location>
        <begin position="580"/>
        <end position="608"/>
    </location>
</feature>
<keyword evidence="7 9" id="KW-0811">Translocation</keyword>
<comment type="subcellular location">
    <subcellularLocation>
        <location evidence="1 9">Cell membrane</location>
        <topology evidence="1 9">Multi-pass membrane protein</topology>
    </subcellularLocation>
</comment>
<sequence>MLEFPRWKYVLILIVVLGSMLFALPNIYPQDPSVQITAQRGAVVDDALRERAEGLLREAGVSPKAIDQGEDSLLVRLPDLDAQTAAADALRAGMGERYTVALNLARTVPDWLTSVGANPMMLGLDLQGGVHFVMQVDQQSALDKRAEAYAEEARVTLRENRIRYQSVERRGSGAIVATLAPDADLDAALSVLAAAQPALNREPDGNRIAIRLPQAELDQIARDAIDQNITTLRNRIDEIGVAEPVIQRQGEDRVVVQLPGVQDTAEAKRMIGATATLEYRAVLDGDAYGAVQSGIVPPEGRIYHHRRLGADGKPIPYILNRRVIASGEEMVAAQSTYDENGLPAVSVTLNASGGKRMFDFTSLNVGKPMAVVYIERVPQVRMVDGEEVRTFRVSEEIISVANINGVFGRQFQTTGLEKQEADDLARLLRSGSLAAPMDFIEERIVGPSLGKENVERGVTAVLYAFLFTLVFFMAYYRMFGLVTCAALLLNLLIVAAVMSIFGATMTLPGFAGLALSIGLSVDANVLINERIREELRNGVPPKAAIAGGYDKASSSIFDANITGVLAGVALYAFGTGPLRGFAITLVVGILASMFTALTVTRGIVTLIYGRRKKLKSLAI</sequence>
<feature type="transmembrane region" description="Helical" evidence="9">
    <location>
        <begin position="457"/>
        <end position="476"/>
    </location>
</feature>
<dbReference type="RefSeq" id="WP_180679867.1">
    <property type="nucleotide sequence ID" value="NZ_JACCKA010000088.1"/>
</dbReference>
<comment type="caution">
    <text evidence="9">Lacks conserved residue(s) required for the propagation of feature annotation.</text>
</comment>
<comment type="function">
    <text evidence="9">Part of the Sec protein translocase complex. Interacts with the SecYEG preprotein conducting channel. SecDF uses the proton motive force (PMF) to complete protein translocation after the ATP-dependent function of SecA.</text>
</comment>
<dbReference type="Pfam" id="PF22599">
    <property type="entry name" value="SecDF_P1_head"/>
    <property type="match status" value="1"/>
</dbReference>
<dbReference type="InterPro" id="IPR048631">
    <property type="entry name" value="SecD_1st"/>
</dbReference>
<keyword evidence="5 9" id="KW-0653">Protein transport</keyword>
<keyword evidence="6 9" id="KW-1133">Transmembrane helix</keyword>
<dbReference type="Pfam" id="PF02355">
    <property type="entry name" value="SecD_SecF_C"/>
    <property type="match status" value="1"/>
</dbReference>
<gene>
    <name evidence="9 14" type="primary">secD</name>
    <name evidence="14" type="ORF">H0E84_17130</name>
</gene>
<feature type="domain" description="Protein export membrane protein SecD/SecF C-terminal" evidence="10">
    <location>
        <begin position="438"/>
        <end position="607"/>
    </location>
</feature>
<evidence type="ECO:0000256" key="3">
    <source>
        <dbReference type="ARBA" id="ARBA00022475"/>
    </source>
</evidence>
<dbReference type="Pfam" id="PF21760">
    <property type="entry name" value="SecD_1st"/>
    <property type="match status" value="1"/>
</dbReference>
<dbReference type="Gene3D" id="3.30.1360.200">
    <property type="match status" value="1"/>
</dbReference>
<evidence type="ECO:0000256" key="1">
    <source>
        <dbReference type="ARBA" id="ARBA00004651"/>
    </source>
</evidence>
<evidence type="ECO:0000256" key="4">
    <source>
        <dbReference type="ARBA" id="ARBA00022692"/>
    </source>
</evidence>
<dbReference type="PANTHER" id="PTHR30081:SF1">
    <property type="entry name" value="PROTEIN TRANSLOCASE SUBUNIT SECD"/>
    <property type="match status" value="1"/>
</dbReference>
<dbReference type="GO" id="GO:0006605">
    <property type="term" value="P:protein targeting"/>
    <property type="evidence" value="ECO:0007669"/>
    <property type="project" value="UniProtKB-UniRule"/>
</dbReference>